<name>A0A811BM28_9VIRU</name>
<organism evidence="2 3">
    <name type="scientific">Pandoravirus japonicus</name>
    <dbReference type="NCBI Taxonomy" id="2823154"/>
    <lineage>
        <taxon>Viruses</taxon>
        <taxon>Pandoravirus</taxon>
    </lineage>
</organism>
<accession>A0A811BM28</accession>
<evidence type="ECO:0000256" key="1">
    <source>
        <dbReference type="SAM" id="MobiDB-lite"/>
    </source>
</evidence>
<protein>
    <submittedName>
        <fullName evidence="2">Uncharacterized protein</fullName>
    </submittedName>
</protein>
<proteinExistence type="predicted"/>
<dbReference type="EMBL" id="LC625835">
    <property type="protein sequence ID" value="BCU02964.1"/>
    <property type="molecule type" value="Genomic_DNA"/>
</dbReference>
<sequence>MAFVLGRANVCHTPHPPLFLFFFRTPFSFFRNSLRCAFFPEREEKQRSRRAIAGRGGARLSRSGLLVRRLSVVSTSKRRLAIAHPLPRRLRKTKRKRQAATARTREK</sequence>
<evidence type="ECO:0000313" key="3">
    <source>
        <dbReference type="Proteomes" id="UP001253637"/>
    </source>
</evidence>
<feature type="compositionally biased region" description="Basic residues" evidence="1">
    <location>
        <begin position="83"/>
        <end position="98"/>
    </location>
</feature>
<evidence type="ECO:0000313" key="2">
    <source>
        <dbReference type="EMBL" id="BCU02964.1"/>
    </source>
</evidence>
<reference evidence="2" key="1">
    <citation type="submission" date="2021-04" db="EMBL/GenBank/DDBJ databases">
        <title>Draft Genome Sequence of Pandoravirus japonicus, Isolated from the Sabaishi River of Niigata, Japan.</title>
        <authorList>
            <person name="Hosokawa N."/>
            <person name="Takahashi H."/>
            <person name="Aoki K."/>
            <person name="Takemura M."/>
        </authorList>
    </citation>
    <scope>NUCLEOTIDE SEQUENCE</scope>
</reference>
<feature type="region of interest" description="Disordered" evidence="1">
    <location>
        <begin position="83"/>
        <end position="107"/>
    </location>
</feature>
<dbReference type="Proteomes" id="UP001253637">
    <property type="component" value="Segment"/>
</dbReference>